<dbReference type="AlphaFoldDB" id="A0A0E0A886"/>
<evidence type="ECO:0000256" key="5">
    <source>
        <dbReference type="ARBA" id="ARBA00023157"/>
    </source>
</evidence>
<dbReference type="PROSITE" id="PS51485">
    <property type="entry name" value="PHYTOCYANIN"/>
    <property type="match status" value="1"/>
</dbReference>
<dbReference type="GO" id="GO:0009055">
    <property type="term" value="F:electron transfer activity"/>
    <property type="evidence" value="ECO:0007669"/>
    <property type="project" value="InterPro"/>
</dbReference>
<reference evidence="13" key="2">
    <citation type="submission" date="2018-05" db="EMBL/GenBank/DDBJ databases">
        <title>OgluRS3 (Oryza glumaepatula Reference Sequence Version 3).</title>
        <authorList>
            <person name="Zhang J."/>
            <person name="Kudrna D."/>
            <person name="Lee S."/>
            <person name="Talag J."/>
            <person name="Welchert J."/>
            <person name="Wing R.A."/>
        </authorList>
    </citation>
    <scope>NUCLEOTIDE SEQUENCE [LARGE SCALE GENOMIC DNA]</scope>
</reference>
<name>A0A0E0A886_9ORYZ</name>
<dbReference type="GO" id="GO:0012505">
    <property type="term" value="C:endomembrane system"/>
    <property type="evidence" value="ECO:0007669"/>
    <property type="project" value="UniProtKB-SubCell"/>
</dbReference>
<evidence type="ECO:0000256" key="1">
    <source>
        <dbReference type="ARBA" id="ARBA00004589"/>
    </source>
</evidence>
<keyword evidence="7" id="KW-0449">Lipoprotein</keyword>
<evidence type="ECO:0000256" key="6">
    <source>
        <dbReference type="ARBA" id="ARBA00023180"/>
    </source>
</evidence>
<feature type="compositionally biased region" description="Low complexity" evidence="10">
    <location>
        <begin position="167"/>
        <end position="181"/>
    </location>
</feature>
<dbReference type="GO" id="GO:0005886">
    <property type="term" value="C:plasma membrane"/>
    <property type="evidence" value="ECO:0007669"/>
    <property type="project" value="TreeGrafter"/>
</dbReference>
<reference evidence="13" key="1">
    <citation type="submission" date="2015-04" db="UniProtKB">
        <authorList>
            <consortium name="EnsemblPlants"/>
        </authorList>
    </citation>
    <scope>IDENTIFICATION</scope>
</reference>
<keyword evidence="2" id="KW-0336">GPI-anchor</keyword>
<evidence type="ECO:0000256" key="3">
    <source>
        <dbReference type="ARBA" id="ARBA00022729"/>
    </source>
</evidence>
<dbReference type="InterPro" id="IPR039391">
    <property type="entry name" value="Phytocyanin-like"/>
</dbReference>
<dbReference type="InterPro" id="IPR003245">
    <property type="entry name" value="Phytocyanin_dom"/>
</dbReference>
<evidence type="ECO:0000256" key="2">
    <source>
        <dbReference type="ARBA" id="ARBA00022622"/>
    </source>
</evidence>
<dbReference type="Proteomes" id="UP000026961">
    <property type="component" value="Chromosome 6"/>
</dbReference>
<feature type="domain" description="Phytocyanin" evidence="12">
    <location>
        <begin position="32"/>
        <end position="137"/>
    </location>
</feature>
<dbReference type="FunFam" id="2.60.40.420:FF:000010">
    <property type="entry name" value="Early nodulin-like protein 1"/>
    <property type="match status" value="1"/>
</dbReference>
<evidence type="ECO:0000256" key="10">
    <source>
        <dbReference type="SAM" id="MobiDB-lite"/>
    </source>
</evidence>
<keyword evidence="5" id="KW-1015">Disulfide bond</keyword>
<keyword evidence="6" id="KW-0325">Glycoprotein</keyword>
<evidence type="ECO:0000313" key="13">
    <source>
        <dbReference type="EnsemblPlants" id="OGLUM06G12020.1"/>
    </source>
</evidence>
<keyword evidence="3 11" id="KW-0732">Signal</keyword>
<dbReference type="EnsemblPlants" id="OGLUM06G12020.1">
    <property type="protein sequence ID" value="OGLUM06G12020.1"/>
    <property type="gene ID" value="OGLUM06G12020"/>
</dbReference>
<dbReference type="SUPFAM" id="SSF49503">
    <property type="entry name" value="Cupredoxins"/>
    <property type="match status" value="1"/>
</dbReference>
<dbReference type="PANTHER" id="PTHR33021:SF170">
    <property type="entry name" value="OS06G0286228 PROTEIN"/>
    <property type="match status" value="1"/>
</dbReference>
<sequence length="223" mass="22735">MAGAALLFPATVIAAVCVVVLAAGASAAPPGRVFVVGGDGPRGWSQPTGTDETYNHWASRNRFHIGDFLDFKYAKNDSVLVVSRADYKLCSADKPVQRFDDGADVRFRLDRNGNFYFISGAPGHCKAGQRMTLRVMADHASKGASGGDSPAGAPSPDGDGDDEDDSGGSYRTPGYGYSSGSPPTPPHGNTSAAAAVSPSRGGGGGGGYHRVAGVAAAALLIFA</sequence>
<dbReference type="Pfam" id="PF02298">
    <property type="entry name" value="Cu_bind_like"/>
    <property type="match status" value="1"/>
</dbReference>
<protein>
    <recommendedName>
        <fullName evidence="12">Phytocyanin domain-containing protein</fullName>
    </recommendedName>
</protein>
<evidence type="ECO:0000256" key="4">
    <source>
        <dbReference type="ARBA" id="ARBA00023136"/>
    </source>
</evidence>
<proteinExistence type="inferred from homology"/>
<evidence type="ECO:0000256" key="9">
    <source>
        <dbReference type="ARBA" id="ARBA00037868"/>
    </source>
</evidence>
<dbReference type="STRING" id="40148.A0A0E0A886"/>
<accession>A0A0E0A886</accession>
<feature type="signal peptide" evidence="11">
    <location>
        <begin position="1"/>
        <end position="27"/>
    </location>
</feature>
<dbReference type="InterPro" id="IPR008972">
    <property type="entry name" value="Cupredoxin"/>
</dbReference>
<evidence type="ECO:0000313" key="14">
    <source>
        <dbReference type="Proteomes" id="UP000026961"/>
    </source>
</evidence>
<dbReference type="GO" id="GO:0098552">
    <property type="term" value="C:side of membrane"/>
    <property type="evidence" value="ECO:0007669"/>
    <property type="project" value="UniProtKB-KW"/>
</dbReference>
<feature type="region of interest" description="Disordered" evidence="10">
    <location>
        <begin position="140"/>
        <end position="204"/>
    </location>
</feature>
<keyword evidence="4" id="KW-0472">Membrane</keyword>
<dbReference type="PANTHER" id="PTHR33021">
    <property type="entry name" value="BLUE COPPER PROTEIN"/>
    <property type="match status" value="1"/>
</dbReference>
<dbReference type="eggNOG" id="ENOG502RZSF">
    <property type="taxonomic scope" value="Eukaryota"/>
</dbReference>
<dbReference type="Gene3D" id="2.60.40.420">
    <property type="entry name" value="Cupredoxins - blue copper proteins"/>
    <property type="match status" value="1"/>
</dbReference>
<comment type="similarity">
    <text evidence="8">Belongs to the early nodulin-like (ENODL) family.</text>
</comment>
<keyword evidence="14" id="KW-1185">Reference proteome</keyword>
<evidence type="ECO:0000256" key="7">
    <source>
        <dbReference type="ARBA" id="ARBA00023288"/>
    </source>
</evidence>
<dbReference type="CDD" id="cd11019">
    <property type="entry name" value="OsENODL1_like"/>
    <property type="match status" value="1"/>
</dbReference>
<dbReference type="InterPro" id="IPR041846">
    <property type="entry name" value="ENL_dom"/>
</dbReference>
<dbReference type="Gramene" id="OGLUM06G12020.1">
    <property type="protein sequence ID" value="OGLUM06G12020.1"/>
    <property type="gene ID" value="OGLUM06G12020"/>
</dbReference>
<evidence type="ECO:0000259" key="12">
    <source>
        <dbReference type="PROSITE" id="PS51485"/>
    </source>
</evidence>
<feature type="compositionally biased region" description="Low complexity" evidence="10">
    <location>
        <begin position="147"/>
        <end position="157"/>
    </location>
</feature>
<evidence type="ECO:0000256" key="11">
    <source>
        <dbReference type="SAM" id="SignalP"/>
    </source>
</evidence>
<dbReference type="HOGENOM" id="CLU_058719_1_0_1"/>
<feature type="chain" id="PRO_5002353171" description="Phytocyanin domain-containing protein" evidence="11">
    <location>
        <begin position="28"/>
        <end position="223"/>
    </location>
</feature>
<comment type="subcellular location">
    <subcellularLocation>
        <location evidence="9">Endomembrane system</location>
        <topology evidence="9">Lipid-anchor</topology>
    </subcellularLocation>
    <subcellularLocation>
        <location evidence="1">Membrane</location>
        <topology evidence="1">Lipid-anchor</topology>
        <topology evidence="1">GPI-anchor</topology>
    </subcellularLocation>
</comment>
<evidence type="ECO:0000256" key="8">
    <source>
        <dbReference type="ARBA" id="ARBA00035011"/>
    </source>
</evidence>
<organism evidence="13">
    <name type="scientific">Oryza glumipatula</name>
    <dbReference type="NCBI Taxonomy" id="40148"/>
    <lineage>
        <taxon>Eukaryota</taxon>
        <taxon>Viridiplantae</taxon>
        <taxon>Streptophyta</taxon>
        <taxon>Embryophyta</taxon>
        <taxon>Tracheophyta</taxon>
        <taxon>Spermatophyta</taxon>
        <taxon>Magnoliopsida</taxon>
        <taxon>Liliopsida</taxon>
        <taxon>Poales</taxon>
        <taxon>Poaceae</taxon>
        <taxon>BOP clade</taxon>
        <taxon>Oryzoideae</taxon>
        <taxon>Oryzeae</taxon>
        <taxon>Oryzinae</taxon>
        <taxon>Oryza</taxon>
    </lineage>
</organism>